<comment type="function">
    <text evidence="10">Channel that opens in response to stretch forces in the membrane lipid bilayer. May participate in the regulation of osmotic pressure changes within the cell.</text>
</comment>
<dbReference type="PANTHER" id="PTHR30266:SF2">
    <property type="entry name" value="LARGE-CONDUCTANCE MECHANOSENSITIVE CHANNEL"/>
    <property type="match status" value="1"/>
</dbReference>
<dbReference type="OrthoDB" id="9810350at2"/>
<keyword evidence="9 10" id="KW-0407">Ion channel</keyword>
<dbReference type="PROSITE" id="PS01327">
    <property type="entry name" value="MSCL"/>
    <property type="match status" value="1"/>
</dbReference>
<dbReference type="SUPFAM" id="SSF81330">
    <property type="entry name" value="Gated mechanosensitive channel"/>
    <property type="match status" value="1"/>
</dbReference>
<evidence type="ECO:0000256" key="9">
    <source>
        <dbReference type="ARBA" id="ARBA00023303"/>
    </source>
</evidence>
<dbReference type="HAMAP" id="MF_00115">
    <property type="entry name" value="MscL"/>
    <property type="match status" value="1"/>
</dbReference>
<dbReference type="Gene3D" id="1.10.1200.120">
    <property type="entry name" value="Large-conductance mechanosensitive channel, MscL, domain 1"/>
    <property type="match status" value="1"/>
</dbReference>
<dbReference type="Pfam" id="PF01741">
    <property type="entry name" value="MscL"/>
    <property type="match status" value="1"/>
</dbReference>
<dbReference type="InterPro" id="IPR019823">
    <property type="entry name" value="Mechanosensitive_channel_CS"/>
</dbReference>
<evidence type="ECO:0000256" key="5">
    <source>
        <dbReference type="ARBA" id="ARBA00022692"/>
    </source>
</evidence>
<evidence type="ECO:0000313" key="11">
    <source>
        <dbReference type="EMBL" id="MBC3889805.1"/>
    </source>
</evidence>
<accession>A0A923KXN3</accession>
<protein>
    <recommendedName>
        <fullName evidence="10">Large-conductance mechanosensitive channel</fullName>
    </recommendedName>
</protein>
<evidence type="ECO:0000256" key="3">
    <source>
        <dbReference type="ARBA" id="ARBA00022448"/>
    </source>
</evidence>
<dbReference type="Proteomes" id="UP000616595">
    <property type="component" value="Unassembled WGS sequence"/>
</dbReference>
<feature type="transmembrane region" description="Helical" evidence="10">
    <location>
        <begin position="12"/>
        <end position="34"/>
    </location>
</feature>
<dbReference type="PRINTS" id="PR01264">
    <property type="entry name" value="MECHCHANNEL"/>
</dbReference>
<reference evidence="11" key="1">
    <citation type="submission" date="2019-10" db="EMBL/GenBank/DDBJ databases">
        <authorList>
            <person name="Ross D.E."/>
            <person name="Gulliver D."/>
        </authorList>
    </citation>
    <scope>NUCLEOTIDE SEQUENCE</scope>
    <source>
        <strain evidence="11">DER-2019</strain>
    </source>
</reference>
<comment type="similarity">
    <text evidence="2 10">Belongs to the MscL family.</text>
</comment>
<evidence type="ECO:0000256" key="8">
    <source>
        <dbReference type="ARBA" id="ARBA00023136"/>
    </source>
</evidence>
<feature type="transmembrane region" description="Helical" evidence="10">
    <location>
        <begin position="68"/>
        <end position="89"/>
    </location>
</feature>
<dbReference type="PANTHER" id="PTHR30266">
    <property type="entry name" value="MECHANOSENSITIVE CHANNEL MSCL"/>
    <property type="match status" value="1"/>
</dbReference>
<keyword evidence="5 10" id="KW-0812">Transmembrane</keyword>
<keyword evidence="6 10" id="KW-1133">Transmembrane helix</keyword>
<dbReference type="InterPro" id="IPR001185">
    <property type="entry name" value="MS_channel"/>
</dbReference>
<evidence type="ECO:0000313" key="12">
    <source>
        <dbReference type="Proteomes" id="UP000616595"/>
    </source>
</evidence>
<evidence type="ECO:0000256" key="1">
    <source>
        <dbReference type="ARBA" id="ARBA00004651"/>
    </source>
</evidence>
<comment type="caution">
    <text evidence="11">The sequence shown here is derived from an EMBL/GenBank/DDBJ whole genome shotgun (WGS) entry which is preliminary data.</text>
</comment>
<keyword evidence="8 10" id="KW-0472">Membrane</keyword>
<sequence length="136" mass="15268">MKNFLKEFRTFALRGNVMDLAIAVIIGAAFQGVVKSLTDDIISPILGIFARTDFSNFVLPIFGVEIRYGSFFTAIINFVIMAFVIFFMIKVMNHLAGLRKTKKVTEVKTKTCPYCCTEIPAKAQRCPNCTTSLIRQ</sequence>
<dbReference type="EMBL" id="WJBD01000026">
    <property type="protein sequence ID" value="MBC3889805.1"/>
    <property type="molecule type" value="Genomic_DNA"/>
</dbReference>
<organism evidence="11 12">
    <name type="scientific">Acetobacterium paludosum</name>
    <dbReference type="NCBI Taxonomy" id="52693"/>
    <lineage>
        <taxon>Bacteria</taxon>
        <taxon>Bacillati</taxon>
        <taxon>Bacillota</taxon>
        <taxon>Clostridia</taxon>
        <taxon>Eubacteriales</taxon>
        <taxon>Eubacteriaceae</taxon>
        <taxon>Acetobacterium</taxon>
    </lineage>
</organism>
<dbReference type="GO" id="GO:0008381">
    <property type="term" value="F:mechanosensitive monoatomic ion channel activity"/>
    <property type="evidence" value="ECO:0007669"/>
    <property type="project" value="UniProtKB-UniRule"/>
</dbReference>
<comment type="subunit">
    <text evidence="10">Homopentamer.</text>
</comment>
<evidence type="ECO:0000256" key="2">
    <source>
        <dbReference type="ARBA" id="ARBA00007254"/>
    </source>
</evidence>
<keyword evidence="7 10" id="KW-0406">Ion transport</keyword>
<dbReference type="AlphaFoldDB" id="A0A923KXN3"/>
<keyword evidence="4 10" id="KW-1003">Cell membrane</keyword>
<dbReference type="RefSeq" id="WP_148565980.1">
    <property type="nucleotide sequence ID" value="NZ_RXYA01000002.1"/>
</dbReference>
<dbReference type="InterPro" id="IPR036019">
    <property type="entry name" value="MscL_channel"/>
</dbReference>
<gene>
    <name evidence="10 11" type="primary">mscL</name>
    <name evidence="11" type="ORF">GH810_15990</name>
</gene>
<evidence type="ECO:0000256" key="4">
    <source>
        <dbReference type="ARBA" id="ARBA00022475"/>
    </source>
</evidence>
<evidence type="ECO:0000256" key="6">
    <source>
        <dbReference type="ARBA" id="ARBA00022989"/>
    </source>
</evidence>
<dbReference type="InterPro" id="IPR037673">
    <property type="entry name" value="MSC/AndL"/>
</dbReference>
<keyword evidence="3 10" id="KW-0813">Transport</keyword>
<evidence type="ECO:0000256" key="7">
    <source>
        <dbReference type="ARBA" id="ARBA00023065"/>
    </source>
</evidence>
<proteinExistence type="inferred from homology"/>
<dbReference type="GO" id="GO:0005886">
    <property type="term" value="C:plasma membrane"/>
    <property type="evidence" value="ECO:0007669"/>
    <property type="project" value="UniProtKB-SubCell"/>
</dbReference>
<comment type="subcellular location">
    <subcellularLocation>
        <location evidence="1 10">Cell membrane</location>
        <topology evidence="1 10">Multi-pass membrane protein</topology>
    </subcellularLocation>
</comment>
<reference evidence="11" key="2">
    <citation type="submission" date="2020-10" db="EMBL/GenBank/DDBJ databases">
        <title>Comparative genomics of the Acetobacterium genus.</title>
        <authorList>
            <person name="Marshall C."/>
            <person name="May H."/>
            <person name="Norman S."/>
        </authorList>
    </citation>
    <scope>NUCLEOTIDE SEQUENCE</scope>
    <source>
        <strain evidence="11">DER-2019</strain>
    </source>
</reference>
<keyword evidence="12" id="KW-1185">Reference proteome</keyword>
<dbReference type="NCBIfam" id="TIGR00220">
    <property type="entry name" value="mscL"/>
    <property type="match status" value="1"/>
</dbReference>
<evidence type="ECO:0000256" key="10">
    <source>
        <dbReference type="HAMAP-Rule" id="MF_00115"/>
    </source>
</evidence>
<name>A0A923KXN3_9FIRM</name>